<evidence type="ECO:0000313" key="2">
    <source>
        <dbReference type="Proteomes" id="UP001162992"/>
    </source>
</evidence>
<reference evidence="2" key="1">
    <citation type="journal article" date="2024" name="Proc. Natl. Acad. Sci. U.S.A.">
        <title>Extraordinary preservation of gene collinearity over three hundred million years revealed in homosporous lycophytes.</title>
        <authorList>
            <person name="Li C."/>
            <person name="Wickell D."/>
            <person name="Kuo L.Y."/>
            <person name="Chen X."/>
            <person name="Nie B."/>
            <person name="Liao X."/>
            <person name="Peng D."/>
            <person name="Ji J."/>
            <person name="Jenkins J."/>
            <person name="Williams M."/>
            <person name="Shu S."/>
            <person name="Plott C."/>
            <person name="Barry K."/>
            <person name="Rajasekar S."/>
            <person name="Grimwood J."/>
            <person name="Han X."/>
            <person name="Sun S."/>
            <person name="Hou Z."/>
            <person name="He W."/>
            <person name="Dai G."/>
            <person name="Sun C."/>
            <person name="Schmutz J."/>
            <person name="Leebens-Mack J.H."/>
            <person name="Li F.W."/>
            <person name="Wang L."/>
        </authorList>
    </citation>
    <scope>NUCLEOTIDE SEQUENCE [LARGE SCALE GENOMIC DNA]</scope>
    <source>
        <strain evidence="2">cv. PW_Plant_1</strain>
    </source>
</reference>
<evidence type="ECO:0000313" key="1">
    <source>
        <dbReference type="EMBL" id="KAJ7526756.1"/>
    </source>
</evidence>
<organism evidence="1 2">
    <name type="scientific">Diphasiastrum complanatum</name>
    <name type="common">Issler's clubmoss</name>
    <name type="synonym">Lycopodium complanatum</name>
    <dbReference type="NCBI Taxonomy" id="34168"/>
    <lineage>
        <taxon>Eukaryota</taxon>
        <taxon>Viridiplantae</taxon>
        <taxon>Streptophyta</taxon>
        <taxon>Embryophyta</taxon>
        <taxon>Tracheophyta</taxon>
        <taxon>Lycopodiopsida</taxon>
        <taxon>Lycopodiales</taxon>
        <taxon>Lycopodiaceae</taxon>
        <taxon>Lycopodioideae</taxon>
        <taxon>Diphasiastrum</taxon>
    </lineage>
</organism>
<protein>
    <submittedName>
        <fullName evidence="1">Uncharacterized protein</fullName>
    </submittedName>
</protein>
<gene>
    <name evidence="1" type="ORF">O6H91_16G021900</name>
</gene>
<dbReference type="Proteomes" id="UP001162992">
    <property type="component" value="Chromosome 16"/>
</dbReference>
<proteinExistence type="predicted"/>
<dbReference type="EMBL" id="CM055107">
    <property type="protein sequence ID" value="KAJ7526756.1"/>
    <property type="molecule type" value="Genomic_DNA"/>
</dbReference>
<name>A0ACC2BAM3_DIPCM</name>
<sequence length="459" mass="52651">MPQMDAASKHEHKMVMTNHIDWEESYRPLPFVFFGLLMVWTVLLSFWILNTWCKRQWQTGNLQWALTLVPILKALVLGLSFAFWYSCLNLSMCSFWVAFGVFVSRIFFETSCFIGFLLISYGYCIMHEQLSLSERRSIAGLSSLLYLTLTGYKAAVPQFAVLVVVMYSVLLYVIFLHVSRNLNLLQEQLQYIHDEGVHMMHTAIYTKYTMFKNFQGVMLIMMVAEILMHARPDGVASEYWMRLLLREWTEIAMFFYIGWTFRSREVTPFFTVIPRLHSSAQRTLPPIYSVEMDEKDFNNLNFKEWNIGVPTSIPGDGGIQKTVLVIVQNPGTISSQEFSEESAMEPTTRHPAAHDQRRSSKPPCSLRRTTSVQTSLSLDPHDKLKDSHHAQKPIDRCISASSSSPKWMRCCILESDEVSSTGSDHQAFEELSDSSEVESSLISKKHVVVNVIGVRNHPP</sequence>
<accession>A0ACC2BAM3</accession>
<keyword evidence="2" id="KW-1185">Reference proteome</keyword>
<comment type="caution">
    <text evidence="1">The sequence shown here is derived from an EMBL/GenBank/DDBJ whole genome shotgun (WGS) entry which is preliminary data.</text>
</comment>